<dbReference type="Proteomes" id="UP000051952">
    <property type="component" value="Unassembled WGS sequence"/>
</dbReference>
<protein>
    <submittedName>
        <fullName evidence="2">Uncharacterized protein</fullName>
    </submittedName>
</protein>
<feature type="region of interest" description="Disordered" evidence="1">
    <location>
        <begin position="483"/>
        <end position="567"/>
    </location>
</feature>
<feature type="region of interest" description="Disordered" evidence="1">
    <location>
        <begin position="175"/>
        <end position="218"/>
    </location>
</feature>
<evidence type="ECO:0000256" key="1">
    <source>
        <dbReference type="SAM" id="MobiDB-lite"/>
    </source>
</evidence>
<accession>A0A0S4ILY0</accession>
<name>A0A0S4ILY0_BODSA</name>
<feature type="region of interest" description="Disordered" evidence="1">
    <location>
        <begin position="940"/>
        <end position="999"/>
    </location>
</feature>
<dbReference type="AlphaFoldDB" id="A0A0S4ILY0"/>
<feature type="compositionally biased region" description="Polar residues" evidence="1">
    <location>
        <begin position="175"/>
        <end position="185"/>
    </location>
</feature>
<dbReference type="VEuPathDB" id="TriTrypDB:BSAL_61580"/>
<evidence type="ECO:0000313" key="2">
    <source>
        <dbReference type="EMBL" id="CUF34184.1"/>
    </source>
</evidence>
<gene>
    <name evidence="2" type="ORF">BSAL_61580</name>
</gene>
<feature type="compositionally biased region" description="Basic residues" evidence="1">
    <location>
        <begin position="547"/>
        <end position="561"/>
    </location>
</feature>
<dbReference type="EMBL" id="CYKH01000303">
    <property type="protein sequence ID" value="CUF34184.1"/>
    <property type="molecule type" value="Genomic_DNA"/>
</dbReference>
<feature type="compositionally biased region" description="Low complexity" evidence="1">
    <location>
        <begin position="504"/>
        <end position="523"/>
    </location>
</feature>
<sequence length="1019" mass="110577">MSDNFRLVEGDGIITNIFYFLWKKKTDTGSLQATVPTSGDGCVLLPWERDAANGGSGSAVKFTPEFSVPSTVMFEHNYPKAWYYPHPTGKLSWEFERKLGKDIDSMSILKNFCPRSAAALEQYRTEESSSGNTPGGAGGTASLLGGSSAGTLPPHLQKFEERDFVAAYFSTVKTGSATHPNSPSTPLAPAPPQGRPQTGGGGGRTKPHASNDASGEEPLTVVEYMNEPQLRDFLLRRTKREDGFLQRWVWPNGKHNNVIQAIWTPHMCLVSRRTNQHAVRDSRETMYDRAVTYEGPSYLSGDSYVAPHVHWQVERFCADLVAYMFAEHHIPLRRMVLHFKVDWNSTVWFLWASSIRVQDKSQINLTIPYTARKELDAMRRQQALAAVGSQQLRQHHSARSLSAVSTAIDFGKPSTDFSPSDTTDRGQHDAGRERFLSLQAPEARKLIHMLEAEKHLSAIPFPKAPSMGAIGGVYTWGSLIKPLSKSSKPKKHRPPSGVRGGSDSATTANTANTTPTTKSTTTALVTRNNSLTGFPPPHSSTSSPAPKKLKKGRRGSKHHNSPLRNMLSPRFDDVLKSLQVERTTAFDSAMRHKDEREQHAALRRVLDDHVATLFGPHRHARTGKQLWAFVRHLVTSGYVRVHVALTEAAELLSLVDYSVYSHFLSSEDPLTFDVSPALAKGVPTKNGASCVSFPDMLRSIGLVVTEGTTSAAVAAALKPAAPKHPHSAGHRRKSSMARQLPYNMLSSVVDGSPHILSPVGGYSPTRTGGDSTAAAVNVSIASDGLPPPSSGAFFNVNSSDHAQRGSKDSVAQHDDAPVVSSSFGAAPLQTLLSPNVQNSEVSTRNPSFAEQGSPLNLVAIGGSTAELKFLSQAAAPPPSALQEGSTLCSVTITNTKKPIADVTASIKHTLLRDWVTPLLATSTWYMTAWQWILYRRPPHDDNEQDEDELGSEDEEGAQAPNGETVEGTCPLTGEVQQQATVEPPPAAPPAPVVSTERIQRKSTAGERFSLLAVVDALSK</sequence>
<feature type="region of interest" description="Disordered" evidence="1">
    <location>
        <begin position="123"/>
        <end position="154"/>
    </location>
</feature>
<feature type="compositionally biased region" description="Low complexity" evidence="1">
    <location>
        <begin position="140"/>
        <end position="154"/>
    </location>
</feature>
<feature type="compositionally biased region" description="Acidic residues" evidence="1">
    <location>
        <begin position="942"/>
        <end position="956"/>
    </location>
</feature>
<reference evidence="3" key="1">
    <citation type="submission" date="2015-09" db="EMBL/GenBank/DDBJ databases">
        <authorList>
            <consortium name="Pathogen Informatics"/>
        </authorList>
    </citation>
    <scope>NUCLEOTIDE SEQUENCE [LARGE SCALE GENOMIC DNA]</scope>
    <source>
        <strain evidence="3">Lake Konstanz</strain>
    </source>
</reference>
<feature type="compositionally biased region" description="Pro residues" evidence="1">
    <location>
        <begin position="982"/>
        <end position="991"/>
    </location>
</feature>
<organism evidence="2 3">
    <name type="scientific">Bodo saltans</name>
    <name type="common">Flagellated protozoan</name>
    <dbReference type="NCBI Taxonomy" id="75058"/>
    <lineage>
        <taxon>Eukaryota</taxon>
        <taxon>Discoba</taxon>
        <taxon>Euglenozoa</taxon>
        <taxon>Kinetoplastea</taxon>
        <taxon>Metakinetoplastina</taxon>
        <taxon>Eubodonida</taxon>
        <taxon>Bodonidae</taxon>
        <taxon>Bodo</taxon>
    </lineage>
</organism>
<proteinExistence type="predicted"/>
<keyword evidence="3" id="KW-1185">Reference proteome</keyword>
<dbReference type="OrthoDB" id="298589at2759"/>
<evidence type="ECO:0000313" key="3">
    <source>
        <dbReference type="Proteomes" id="UP000051952"/>
    </source>
</evidence>